<dbReference type="EMBL" id="CP012109">
    <property type="protein sequence ID" value="AKQ63127.1"/>
    <property type="molecule type" value="Genomic_DNA"/>
</dbReference>
<dbReference type="STRING" id="1297742.A176_000039"/>
<protein>
    <submittedName>
        <fullName evidence="1">Uncharacterized protein</fullName>
    </submittedName>
</protein>
<dbReference type="PATRIC" id="fig|1297742.4.peg.39"/>
<dbReference type="RefSeq" id="WP_044889867.1">
    <property type="nucleotide sequence ID" value="NZ_CP012109.1"/>
</dbReference>
<evidence type="ECO:0000313" key="2">
    <source>
        <dbReference type="Proteomes" id="UP000009026"/>
    </source>
</evidence>
<dbReference type="KEGG" id="mym:A176_000039"/>
<organism evidence="1 2">
    <name type="scientific">Pseudomyxococcus hansupus</name>
    <dbReference type="NCBI Taxonomy" id="1297742"/>
    <lineage>
        <taxon>Bacteria</taxon>
        <taxon>Pseudomonadati</taxon>
        <taxon>Myxococcota</taxon>
        <taxon>Myxococcia</taxon>
        <taxon>Myxococcales</taxon>
        <taxon>Cystobacterineae</taxon>
        <taxon>Myxococcaceae</taxon>
        <taxon>Pseudomyxococcus</taxon>
    </lineage>
</organism>
<reference evidence="1 2" key="1">
    <citation type="journal article" date="2016" name="PLoS ONE">
        <title>Complete Genome Sequence and Comparative Genomics of a Novel Myxobacterium Myxococcus hansupus.</title>
        <authorList>
            <person name="Sharma G."/>
            <person name="Narwani T."/>
            <person name="Subramanian S."/>
        </authorList>
    </citation>
    <scope>NUCLEOTIDE SEQUENCE [LARGE SCALE GENOMIC DNA]</scope>
    <source>
        <strain evidence="2">mixupus</strain>
    </source>
</reference>
<sequence>MGLAERRIVKNFETNVLPGLKQQIDEAAGFDVPIEVKWDSLTKDDAYSGSWTESWPTLYFQPVVIAFKNICIDDMGKEALVSHLKKIVIQDVKDVYGAEWVTFEDGTLTLDHRFCNVDDVDTRVQSLQTTLEKAL</sequence>
<keyword evidence="2" id="KW-1185">Reference proteome</keyword>
<name>A0A0H4X5H4_9BACT</name>
<accession>A0A0H4X5H4</accession>
<dbReference type="OrthoDB" id="4194926at2"/>
<dbReference type="AlphaFoldDB" id="A0A0H4X5H4"/>
<dbReference type="Proteomes" id="UP000009026">
    <property type="component" value="Chromosome"/>
</dbReference>
<proteinExistence type="predicted"/>
<gene>
    <name evidence="1" type="ORF">A176_000039</name>
</gene>
<evidence type="ECO:0000313" key="1">
    <source>
        <dbReference type="EMBL" id="AKQ63127.1"/>
    </source>
</evidence>